<gene>
    <name evidence="14 15 16" type="primary">LOC108671773</name>
</gene>
<dbReference type="PANTHER" id="PTHR11113">
    <property type="entry name" value="N-ACETYLGLUCOSAMINE-6-PHOSPHATE DEACETYLASE"/>
    <property type="match status" value="1"/>
</dbReference>
<dbReference type="GeneID" id="108671773"/>
<accession>A0A8B7NMD2</accession>
<dbReference type="OrthoDB" id="10264777at2759"/>
<dbReference type="InterPro" id="IPR011059">
    <property type="entry name" value="Metal-dep_hydrolase_composite"/>
</dbReference>
<dbReference type="RefSeq" id="XP_018014835.1">
    <property type="nucleotide sequence ID" value="XM_018159346.2"/>
</dbReference>
<keyword evidence="6 8" id="KW-0119">Carbohydrate metabolism</keyword>
<dbReference type="PANTHER" id="PTHR11113:SF14">
    <property type="entry name" value="N-ACETYLGLUCOSAMINE-6-PHOSPHATE DEACETYLASE"/>
    <property type="match status" value="1"/>
</dbReference>
<evidence type="ECO:0000256" key="9">
    <source>
        <dbReference type="PIRSR" id="PIRSR038994-1"/>
    </source>
</evidence>
<dbReference type="Pfam" id="PF01979">
    <property type="entry name" value="Amidohydro_1"/>
    <property type="match status" value="1"/>
</dbReference>
<reference evidence="14 15" key="1">
    <citation type="submission" date="2025-04" db="UniProtKB">
        <authorList>
            <consortium name="RefSeq"/>
        </authorList>
    </citation>
    <scope>IDENTIFICATION</scope>
    <source>
        <tissue evidence="14 15">Whole organism</tissue>
    </source>
</reference>
<evidence type="ECO:0000256" key="7">
    <source>
        <dbReference type="ARBA" id="ARBA00047647"/>
    </source>
</evidence>
<sequence>MNSSGKDDDVTIQFRNCRRFLDGKIVSNQQLLVRNGKIIDPEPVFYCEKKKPTTVVDCKNALLVPGFIDVQINGGYGFDFSSDPTKVAEAVSVVSKGLLSTGVTSFCPTLVTSPPELYKKVLPQLSRRPGSRAGAAVLGAHVEGPFINPEKKGAHPPEHMLTFAKGPGVLEEVYGSLEHVAMITLAPELPGAEQAVEFLAQRRVVVSVGHSSGSLEQGEAAVVAGASFITHLFNAMLPFHHRDPGLVGLLTSKVVPRPVYYGIISDGVHTHPAALRIAHRTHPGGLVLITDAMAALGLGEGEHNIGQLAVEVRGRRAFLPGTDTLAGSIATMDECIRRFIKAAGVSLEEGVRAATEHPARLLGLATTKGSLVAGADADFVMLGDDGDTLGNVDVMRTFIAGQCVYERPGLPALQTWTC</sequence>
<proteinExistence type="inferred from homology"/>
<evidence type="ECO:0000256" key="1">
    <source>
        <dbReference type="ARBA" id="ARBA00010716"/>
    </source>
</evidence>
<evidence type="ECO:0000313" key="14">
    <source>
        <dbReference type="RefSeq" id="XP_018014834.1"/>
    </source>
</evidence>
<dbReference type="GO" id="GO:0008448">
    <property type="term" value="F:N-acetylglucosamine-6-phosphate deacetylase activity"/>
    <property type="evidence" value="ECO:0007669"/>
    <property type="project" value="UniProtKB-UniRule"/>
</dbReference>
<keyword evidence="13" id="KW-1185">Reference proteome</keyword>
<evidence type="ECO:0000256" key="10">
    <source>
        <dbReference type="PIRSR" id="PIRSR038994-2"/>
    </source>
</evidence>
<dbReference type="KEGG" id="hazt:108671773"/>
<feature type="binding site" evidence="10">
    <location>
        <begin position="325"/>
        <end position="327"/>
    </location>
    <ligand>
        <name>substrate</name>
    </ligand>
</feature>
<comment type="cofactor">
    <cofactor evidence="11">
        <name>a divalent metal cation</name>
        <dbReference type="ChEBI" id="CHEBI:60240"/>
    </cofactor>
    <text evidence="11">Binds 1 divalent metal cation per subunit.</text>
</comment>
<evidence type="ECO:0000313" key="15">
    <source>
        <dbReference type="RefSeq" id="XP_018014835.1"/>
    </source>
</evidence>
<feature type="domain" description="Amidohydrolase-related" evidence="12">
    <location>
        <begin position="63"/>
        <end position="401"/>
    </location>
</feature>
<dbReference type="EC" id="3.5.1.25" evidence="2 8"/>
<feature type="binding site" evidence="11">
    <location>
        <position position="143"/>
    </location>
    <ligand>
        <name>Zn(2+)</name>
        <dbReference type="ChEBI" id="CHEBI:29105"/>
    </ligand>
</feature>
<keyword evidence="5 8" id="KW-0378">Hydrolase</keyword>
<evidence type="ECO:0000256" key="5">
    <source>
        <dbReference type="ARBA" id="ARBA00022801"/>
    </source>
</evidence>
<dbReference type="GO" id="GO:0006046">
    <property type="term" value="P:N-acetylglucosamine catabolic process"/>
    <property type="evidence" value="ECO:0007669"/>
    <property type="project" value="TreeGrafter"/>
</dbReference>
<dbReference type="RefSeq" id="XP_018014834.1">
    <property type="nucleotide sequence ID" value="XM_018159345.2"/>
</dbReference>
<dbReference type="CDD" id="cd00854">
    <property type="entry name" value="NagA"/>
    <property type="match status" value="1"/>
</dbReference>
<feature type="binding site" evidence="10">
    <location>
        <begin position="234"/>
        <end position="235"/>
    </location>
    <ligand>
        <name>substrate</name>
    </ligand>
</feature>
<keyword evidence="4 11" id="KW-0479">Metal-binding</keyword>
<name>A0A8B7NMD2_HYAAZ</name>
<comment type="similarity">
    <text evidence="1 8">Belongs to the metallo-dependent hydrolases superfamily. NagA family.</text>
</comment>
<dbReference type="GO" id="GO:0019262">
    <property type="term" value="P:N-acetylneuraminate catabolic process"/>
    <property type="evidence" value="ECO:0007669"/>
    <property type="project" value="UniProtKB-ARBA"/>
</dbReference>
<evidence type="ECO:0000256" key="6">
    <source>
        <dbReference type="ARBA" id="ARBA00023277"/>
    </source>
</evidence>
<evidence type="ECO:0000256" key="11">
    <source>
        <dbReference type="PIRSR" id="PIRSR038994-3"/>
    </source>
</evidence>
<evidence type="ECO:0000256" key="4">
    <source>
        <dbReference type="ARBA" id="ARBA00022723"/>
    </source>
</evidence>
<feature type="binding site" evidence="10">
    <location>
        <position position="242"/>
    </location>
    <ligand>
        <name>substrate</name>
    </ligand>
</feature>
<dbReference type="PIRSF" id="PIRSF038994">
    <property type="entry name" value="NagA"/>
    <property type="match status" value="1"/>
</dbReference>
<evidence type="ECO:0000256" key="8">
    <source>
        <dbReference type="PIRNR" id="PIRNR038994"/>
    </source>
</evidence>
<organism evidence="13 15">
    <name type="scientific">Hyalella azteca</name>
    <name type="common">Amphipod</name>
    <dbReference type="NCBI Taxonomy" id="294128"/>
    <lineage>
        <taxon>Eukaryota</taxon>
        <taxon>Metazoa</taxon>
        <taxon>Ecdysozoa</taxon>
        <taxon>Arthropoda</taxon>
        <taxon>Crustacea</taxon>
        <taxon>Multicrustacea</taxon>
        <taxon>Malacostraca</taxon>
        <taxon>Eumalacostraca</taxon>
        <taxon>Peracarida</taxon>
        <taxon>Amphipoda</taxon>
        <taxon>Senticaudata</taxon>
        <taxon>Talitrida</taxon>
        <taxon>Talitroidea</taxon>
        <taxon>Hyalellidae</taxon>
        <taxon>Hyalella</taxon>
    </lineage>
</organism>
<dbReference type="InterPro" id="IPR006680">
    <property type="entry name" value="Amidohydro-rel"/>
</dbReference>
<feature type="binding site" evidence="10">
    <location>
        <position position="269"/>
    </location>
    <ligand>
        <name>substrate</name>
    </ligand>
</feature>
<dbReference type="Gene3D" id="2.30.40.10">
    <property type="entry name" value="Urease, subunit C, domain 1"/>
    <property type="match status" value="1"/>
</dbReference>
<feature type="binding site" evidence="11">
    <location>
        <position position="210"/>
    </location>
    <ligand>
        <name>Zn(2+)</name>
        <dbReference type="ChEBI" id="CHEBI:29105"/>
    </ligand>
</feature>
<evidence type="ECO:0000259" key="12">
    <source>
        <dbReference type="Pfam" id="PF01979"/>
    </source>
</evidence>
<dbReference type="Gene3D" id="3.20.20.140">
    <property type="entry name" value="Metal-dependent hydrolases"/>
    <property type="match status" value="1"/>
</dbReference>
<dbReference type="GO" id="GO:0046872">
    <property type="term" value="F:metal ion binding"/>
    <property type="evidence" value="ECO:0007669"/>
    <property type="project" value="UniProtKB-KW"/>
</dbReference>
<comment type="catalytic activity">
    <reaction evidence="7 8">
        <text>N-acetyl-D-glucosamine 6-phosphate + H2O = D-glucosamine 6-phosphate + acetate</text>
        <dbReference type="Rhea" id="RHEA:22936"/>
        <dbReference type="ChEBI" id="CHEBI:15377"/>
        <dbReference type="ChEBI" id="CHEBI:30089"/>
        <dbReference type="ChEBI" id="CHEBI:57513"/>
        <dbReference type="ChEBI" id="CHEBI:58725"/>
        <dbReference type="EC" id="3.5.1.25"/>
    </reaction>
</comment>
<dbReference type="SUPFAM" id="SSF51556">
    <property type="entry name" value="Metallo-dependent hydrolases"/>
    <property type="match status" value="1"/>
</dbReference>
<dbReference type="SUPFAM" id="SSF51338">
    <property type="entry name" value="Composite domain of metallo-dependent hydrolases"/>
    <property type="match status" value="1"/>
</dbReference>
<dbReference type="OMA" id="PCRKGAH"/>
<dbReference type="RefSeq" id="XP_047741147.1">
    <property type="nucleotide sequence ID" value="XM_047885191.1"/>
</dbReference>
<dbReference type="GO" id="GO:0106279">
    <property type="term" value="P:negative regulation of UDP-N-acetylglucosamine biosynthetic process"/>
    <property type="evidence" value="ECO:0007669"/>
    <property type="project" value="UniProtKB-ARBA"/>
</dbReference>
<dbReference type="NCBIfam" id="TIGR00221">
    <property type="entry name" value="nagA"/>
    <property type="match status" value="1"/>
</dbReference>
<dbReference type="InterPro" id="IPR032466">
    <property type="entry name" value="Metal_Hydrolase"/>
</dbReference>
<dbReference type="FunFam" id="3.20.20.140:FF:000023">
    <property type="entry name" value="N-acetylglucosamine-6-phosphate deacetylase"/>
    <property type="match status" value="1"/>
</dbReference>
<evidence type="ECO:0000256" key="2">
    <source>
        <dbReference type="ARBA" id="ARBA00011899"/>
    </source>
</evidence>
<feature type="binding site" evidence="10">
    <location>
        <position position="154"/>
    </location>
    <ligand>
        <name>substrate</name>
    </ligand>
</feature>
<evidence type="ECO:0000256" key="3">
    <source>
        <dbReference type="ARBA" id="ARBA00018029"/>
    </source>
</evidence>
<protein>
    <recommendedName>
        <fullName evidence="3 8">N-acetylglucosamine-6-phosphate deacetylase</fullName>
        <ecNumber evidence="2 8">3.5.1.25</ecNumber>
    </recommendedName>
</protein>
<feature type="binding site" evidence="11">
    <location>
        <position position="231"/>
    </location>
    <ligand>
        <name>Zn(2+)</name>
        <dbReference type="ChEBI" id="CHEBI:29105"/>
    </ligand>
</feature>
<evidence type="ECO:0000313" key="13">
    <source>
        <dbReference type="Proteomes" id="UP000694843"/>
    </source>
</evidence>
<dbReference type="Proteomes" id="UP000694843">
    <property type="component" value="Unplaced"/>
</dbReference>
<evidence type="ECO:0000313" key="16">
    <source>
        <dbReference type="RefSeq" id="XP_047741147.1"/>
    </source>
</evidence>
<dbReference type="AlphaFoldDB" id="A0A8B7NMD2"/>
<feature type="active site" description="Proton donor/acceptor" evidence="9">
    <location>
        <position position="291"/>
    </location>
</feature>
<dbReference type="InterPro" id="IPR003764">
    <property type="entry name" value="GlcNAc_6-P_deAcase"/>
</dbReference>